<accession>A0ABR7D5Z7</accession>
<sequence length="893" mass="101212">MIALPIILSSNGVASELLFGDGIDVFVSDTTKEVRDQWPVINLDTTIPTPKRLPVLARDTSGQPGDSIRIVYDSTGMAIDTIRNDSTVSKPLFNDLITYNADDSVKFSINGKKVYLYGNGFVKYLTSELKADYIVLDMEKKEAYATGVPDSVGELTGTPKFKDGAQEFEGKELRYNFDSKKGLITEIITQEGEGYVQGQTTKKMSDSVYCVVHGSYTTCDNHDHPHFRLRMSRAKMIKDKRIFVGFTYLELEDVPLPLFIPFGFFPITNKGTSGIIMPTYGEERMRGFNLRGGGYYLYINDYIDMTLTGDIYTNGSWGLQYATTYRKRYKYNGQFNATMSKNHVSEKGLPDYQESSDWSVRWTHSQDGKANPYSSFSASVDMSSASNNYYNGNNINDIANQRKQSSISWSKKWPESPFSLSGSLSHSQNSRDTSISLTLPNISLRMTQIYPFRKKDKVGEMKWYDNIGISYSAELRNNIQTKENKLFKSSFERDWDNGFKHNIPLSLSFKIAKDVTFTPSLNYNGYLNTKTFEKIWIPDTSRAGGQVVKRVIPGMNYSHDYSASASIGYTPTIYGMFLFKPGSKVAAIRHMIRPSFSASYTPALKPLGKYTKEYFDGEKYVEYAIHEGLPYTPKTTIGTQSGSISFSLDNNVEMKVRNDNDTTGDEQFKKVKLLESFQIRVSYNPFADSMRFSTIGLSARTKVFNNKVDLNFSGTLDPYAVDGNGRKINKYHGGIGRLTNATISSNFSLSGDNGKNKEKKNEMVGGYYDDYMDFDVPWNLSLRYNLNYTKTYSSASPKGKGDIRQILSINGDLSLTPKWKISFQSGYDFKANEVTSTSFSITRDLHCWEMVFNCMPFGQHQSYNFEIHVRSSMLRDLKLTKRESFTDSRLYNR</sequence>
<dbReference type="EMBL" id="JACOOH010000010">
    <property type="protein sequence ID" value="MBC5623391.1"/>
    <property type="molecule type" value="Genomic_DNA"/>
</dbReference>
<dbReference type="InterPro" id="IPR050218">
    <property type="entry name" value="LptD"/>
</dbReference>
<dbReference type="RefSeq" id="WP_186978455.1">
    <property type="nucleotide sequence ID" value="NZ_JACOOH010000010.1"/>
</dbReference>
<dbReference type="Proteomes" id="UP000646484">
    <property type="component" value="Unassembled WGS sequence"/>
</dbReference>
<evidence type="ECO:0000259" key="1">
    <source>
        <dbReference type="Pfam" id="PF19838"/>
    </source>
</evidence>
<keyword evidence="3" id="KW-1185">Reference proteome</keyword>
<dbReference type="PANTHER" id="PTHR30189:SF1">
    <property type="entry name" value="LPS-ASSEMBLY PROTEIN LPTD"/>
    <property type="match status" value="1"/>
</dbReference>
<gene>
    <name evidence="2" type="ORF">H8S64_20040</name>
</gene>
<dbReference type="PANTHER" id="PTHR30189">
    <property type="entry name" value="LPS-ASSEMBLY PROTEIN"/>
    <property type="match status" value="1"/>
</dbReference>
<proteinExistence type="predicted"/>
<reference evidence="2 3" key="1">
    <citation type="submission" date="2020-08" db="EMBL/GenBank/DDBJ databases">
        <title>Genome public.</title>
        <authorList>
            <person name="Liu C."/>
            <person name="Sun Q."/>
        </authorList>
    </citation>
    <scope>NUCLEOTIDE SEQUENCE [LARGE SCALE GENOMIC DNA]</scope>
    <source>
        <strain evidence="2 3">NSJ-56</strain>
    </source>
</reference>
<feature type="domain" description="LPS-assembly protein LptD central" evidence="1">
    <location>
        <begin position="242"/>
        <end position="719"/>
    </location>
</feature>
<protein>
    <submittedName>
        <fullName evidence="2">LPS-assembly protein LptD</fullName>
    </submittedName>
</protein>
<comment type="caution">
    <text evidence="2">The sequence shown here is derived from an EMBL/GenBank/DDBJ whole genome shotgun (WGS) entry which is preliminary data.</text>
</comment>
<name>A0ABR7D5Z7_9BACT</name>
<evidence type="ECO:0000313" key="2">
    <source>
        <dbReference type="EMBL" id="MBC5623391.1"/>
    </source>
</evidence>
<dbReference type="InterPro" id="IPR045659">
    <property type="entry name" value="LptD_2"/>
</dbReference>
<evidence type="ECO:0000313" key="3">
    <source>
        <dbReference type="Proteomes" id="UP000646484"/>
    </source>
</evidence>
<organism evidence="2 3">
    <name type="scientific">Butyricimonas hominis</name>
    <dbReference type="NCBI Taxonomy" id="2763032"/>
    <lineage>
        <taxon>Bacteria</taxon>
        <taxon>Pseudomonadati</taxon>
        <taxon>Bacteroidota</taxon>
        <taxon>Bacteroidia</taxon>
        <taxon>Bacteroidales</taxon>
        <taxon>Odoribacteraceae</taxon>
        <taxon>Butyricimonas</taxon>
    </lineage>
</organism>
<dbReference type="Pfam" id="PF19838">
    <property type="entry name" value="LptD_2"/>
    <property type="match status" value="1"/>
</dbReference>